<dbReference type="PANTHER" id="PTHR42973:SF9">
    <property type="entry name" value="FAD-BINDING PCMH-TYPE DOMAIN-CONTAINING PROTEIN-RELATED"/>
    <property type="match status" value="1"/>
</dbReference>
<proteinExistence type="inferred from homology"/>
<dbReference type="SUPFAM" id="SSF56176">
    <property type="entry name" value="FAD-binding/transporter-associated domain-like"/>
    <property type="match status" value="1"/>
</dbReference>
<accession>A0A6A6T3J9</accession>
<reference evidence="8" key="1">
    <citation type="journal article" date="2020" name="Stud. Mycol.">
        <title>101 Dothideomycetes genomes: a test case for predicting lifestyles and emergence of pathogens.</title>
        <authorList>
            <person name="Haridas S."/>
            <person name="Albert R."/>
            <person name="Binder M."/>
            <person name="Bloem J."/>
            <person name="Labutti K."/>
            <person name="Salamov A."/>
            <person name="Andreopoulos B."/>
            <person name="Baker S."/>
            <person name="Barry K."/>
            <person name="Bills G."/>
            <person name="Bluhm B."/>
            <person name="Cannon C."/>
            <person name="Castanera R."/>
            <person name="Culley D."/>
            <person name="Daum C."/>
            <person name="Ezra D."/>
            <person name="Gonzalez J."/>
            <person name="Henrissat B."/>
            <person name="Kuo A."/>
            <person name="Liang C."/>
            <person name="Lipzen A."/>
            <person name="Lutzoni F."/>
            <person name="Magnuson J."/>
            <person name="Mondo S."/>
            <person name="Nolan M."/>
            <person name="Ohm R."/>
            <person name="Pangilinan J."/>
            <person name="Park H.-J."/>
            <person name="Ramirez L."/>
            <person name="Alfaro M."/>
            <person name="Sun H."/>
            <person name="Tritt A."/>
            <person name="Yoshinaga Y."/>
            <person name="Zwiers L.-H."/>
            <person name="Turgeon B."/>
            <person name="Goodwin S."/>
            <person name="Spatafora J."/>
            <person name="Crous P."/>
            <person name="Grigoriev I."/>
        </authorList>
    </citation>
    <scope>NUCLEOTIDE SEQUENCE</scope>
    <source>
        <strain evidence="8">CBS 122681</strain>
    </source>
</reference>
<comment type="similarity">
    <text evidence="2">Belongs to the oxygen-dependent FAD-linked oxidoreductase family.</text>
</comment>
<protein>
    <submittedName>
        <fullName evidence="8">FAD-binding domain-containing protein</fullName>
    </submittedName>
</protein>
<dbReference type="GO" id="GO:0071949">
    <property type="term" value="F:FAD binding"/>
    <property type="evidence" value="ECO:0007669"/>
    <property type="project" value="InterPro"/>
</dbReference>
<evidence type="ECO:0000256" key="2">
    <source>
        <dbReference type="ARBA" id="ARBA00005466"/>
    </source>
</evidence>
<dbReference type="PROSITE" id="PS51387">
    <property type="entry name" value="FAD_PCMH"/>
    <property type="match status" value="1"/>
</dbReference>
<dbReference type="InterPro" id="IPR050416">
    <property type="entry name" value="FAD-linked_Oxidoreductase"/>
</dbReference>
<keyword evidence="3" id="KW-0285">Flavoprotein</keyword>
<feature type="chain" id="PRO_5025457959" evidence="6">
    <location>
        <begin position="18"/>
        <end position="503"/>
    </location>
</feature>
<feature type="domain" description="FAD-binding PCMH-type" evidence="7">
    <location>
        <begin position="62"/>
        <end position="240"/>
    </location>
</feature>
<dbReference type="InterPro" id="IPR036318">
    <property type="entry name" value="FAD-bd_PCMH-like_sf"/>
</dbReference>
<evidence type="ECO:0000259" key="7">
    <source>
        <dbReference type="PROSITE" id="PS51387"/>
    </source>
</evidence>
<dbReference type="Gene3D" id="3.40.462.20">
    <property type="match status" value="1"/>
</dbReference>
<dbReference type="InterPro" id="IPR006094">
    <property type="entry name" value="Oxid_FAD_bind_N"/>
</dbReference>
<dbReference type="GO" id="GO:0016491">
    <property type="term" value="F:oxidoreductase activity"/>
    <property type="evidence" value="ECO:0007669"/>
    <property type="project" value="UniProtKB-KW"/>
</dbReference>
<dbReference type="InterPro" id="IPR016169">
    <property type="entry name" value="FAD-bd_PCMH_sub2"/>
</dbReference>
<dbReference type="AlphaFoldDB" id="A0A6A6T3J9"/>
<dbReference type="InterPro" id="IPR016166">
    <property type="entry name" value="FAD-bd_PCMH"/>
</dbReference>
<dbReference type="EMBL" id="MU004380">
    <property type="protein sequence ID" value="KAF2653473.1"/>
    <property type="molecule type" value="Genomic_DNA"/>
</dbReference>
<keyword evidence="5" id="KW-0560">Oxidoreductase</keyword>
<organism evidence="8 9">
    <name type="scientific">Lophiostoma macrostomum CBS 122681</name>
    <dbReference type="NCBI Taxonomy" id="1314788"/>
    <lineage>
        <taxon>Eukaryota</taxon>
        <taxon>Fungi</taxon>
        <taxon>Dikarya</taxon>
        <taxon>Ascomycota</taxon>
        <taxon>Pezizomycotina</taxon>
        <taxon>Dothideomycetes</taxon>
        <taxon>Pleosporomycetidae</taxon>
        <taxon>Pleosporales</taxon>
        <taxon>Lophiostomataceae</taxon>
        <taxon>Lophiostoma</taxon>
    </lineage>
</organism>
<sequence>MRHVLVSAALLLQGALAFPFTPAHPIARAESLRQIVSNLTSYLSPEAEVHYPNDTEWASLLIRGSSPRVYPDYSVVIEVASEADVQLTVQTAYDNGLPFLAISGAHGWTETLNRLPYGIQIRMRKLNTTTVDADGTTATIGGGSLQWETTRALFAENKQAVTGLCECVSIIGPLMGGGHSFLQGQHGFSLDNIVSARVVLANGTLVEASNTENPDLFWALRGAGHNFGIVTSFVVKAYDIASDWTVYSLIYTQDKLEQVLELVNQFENGTLDRPAKLITTGTLVRIPPLSDDPVLAYTVGYEGTLNETAPYAAPFLALEPLSTQLNTSVDFVELYTVTQNNLDAQACTRNNSITGSGVSLPSWKPTAIRTAYNIFANYTLDPRFSAAVILLENYGMDGVYAVDPNSTALAADERKNPIMTTPIIWYVGNDTDTRAAALSWVGKVKDALYIDDESPRHTYVNYAIGSESLQELYGWEEWRVAKLEGLKRAWDPYNAFAYYNPLV</sequence>
<evidence type="ECO:0000256" key="3">
    <source>
        <dbReference type="ARBA" id="ARBA00022630"/>
    </source>
</evidence>
<evidence type="ECO:0000313" key="8">
    <source>
        <dbReference type="EMBL" id="KAF2653473.1"/>
    </source>
</evidence>
<evidence type="ECO:0000256" key="5">
    <source>
        <dbReference type="ARBA" id="ARBA00023002"/>
    </source>
</evidence>
<evidence type="ECO:0000256" key="6">
    <source>
        <dbReference type="SAM" id="SignalP"/>
    </source>
</evidence>
<keyword evidence="9" id="KW-1185">Reference proteome</keyword>
<name>A0A6A6T3J9_9PLEO</name>
<dbReference type="Proteomes" id="UP000799324">
    <property type="component" value="Unassembled WGS sequence"/>
</dbReference>
<dbReference type="PANTHER" id="PTHR42973">
    <property type="entry name" value="BINDING OXIDOREDUCTASE, PUTATIVE (AFU_ORTHOLOGUE AFUA_1G17690)-RELATED"/>
    <property type="match status" value="1"/>
</dbReference>
<dbReference type="Pfam" id="PF01565">
    <property type="entry name" value="FAD_binding_4"/>
    <property type="match status" value="1"/>
</dbReference>
<evidence type="ECO:0000313" key="9">
    <source>
        <dbReference type="Proteomes" id="UP000799324"/>
    </source>
</evidence>
<evidence type="ECO:0000256" key="1">
    <source>
        <dbReference type="ARBA" id="ARBA00001974"/>
    </source>
</evidence>
<keyword evidence="4" id="KW-0274">FAD</keyword>
<gene>
    <name evidence="8" type="ORF">K491DRAFT_780252</name>
</gene>
<evidence type="ECO:0000256" key="4">
    <source>
        <dbReference type="ARBA" id="ARBA00022827"/>
    </source>
</evidence>
<dbReference type="Gene3D" id="3.30.465.10">
    <property type="match status" value="1"/>
</dbReference>
<feature type="signal peptide" evidence="6">
    <location>
        <begin position="1"/>
        <end position="17"/>
    </location>
</feature>
<keyword evidence="6" id="KW-0732">Signal</keyword>
<comment type="cofactor">
    <cofactor evidence="1">
        <name>FAD</name>
        <dbReference type="ChEBI" id="CHEBI:57692"/>
    </cofactor>
</comment>
<dbReference type="OrthoDB" id="9996127at2759"/>